<evidence type="ECO:0000259" key="4">
    <source>
        <dbReference type="Pfam" id="PF10145"/>
    </source>
</evidence>
<evidence type="ECO:0000313" key="6">
    <source>
        <dbReference type="EMBL" id="CED71537.1"/>
    </source>
</evidence>
<dbReference type="HOGENOM" id="CLU_314174_0_0_6"/>
<proteinExistence type="predicted"/>
<protein>
    <submittedName>
        <fullName evidence="6">Phage-related tail protein</fullName>
    </submittedName>
</protein>
<evidence type="ECO:0000256" key="3">
    <source>
        <dbReference type="SAM" id="MobiDB-lite"/>
    </source>
</evidence>
<evidence type="ECO:0000256" key="1">
    <source>
        <dbReference type="ARBA" id="ARBA00022612"/>
    </source>
</evidence>
<dbReference type="InterPro" id="IPR039567">
    <property type="entry name" value="Gly-zipper"/>
</dbReference>
<dbReference type="AlphaFoldDB" id="A0A090IMA5"/>
<keyword evidence="1" id="KW-1188">Viral release from host cell</keyword>
<dbReference type="STRING" id="80852.AWOD_I_1462"/>
<evidence type="ECO:0000313" key="7">
    <source>
        <dbReference type="Proteomes" id="UP000032427"/>
    </source>
</evidence>
<dbReference type="EMBL" id="LN554846">
    <property type="protein sequence ID" value="CED71537.1"/>
    <property type="molecule type" value="Genomic_DNA"/>
</dbReference>
<dbReference type="PANTHER" id="PTHR37813">
    <property type="entry name" value="FELS-2 PROPHAGE PROTEIN"/>
    <property type="match status" value="1"/>
</dbReference>
<keyword evidence="7" id="KW-1185">Reference proteome</keyword>
<name>A0A090IMA5_9GAMM</name>
<dbReference type="OrthoDB" id="8019720at2"/>
<gene>
    <name evidence="6" type="ORF">AWOD_I_1462</name>
</gene>
<feature type="compositionally biased region" description="Basic residues" evidence="3">
    <location>
        <begin position="673"/>
        <end position="687"/>
    </location>
</feature>
<evidence type="ECO:0000259" key="5">
    <source>
        <dbReference type="Pfam" id="PF13488"/>
    </source>
</evidence>
<dbReference type="InterPro" id="IPR010090">
    <property type="entry name" value="Phage_tape_meas"/>
</dbReference>
<feature type="coiled-coil region" evidence="2">
    <location>
        <begin position="53"/>
        <end position="210"/>
    </location>
</feature>
<feature type="region of interest" description="Disordered" evidence="3">
    <location>
        <begin position="656"/>
        <end position="695"/>
    </location>
</feature>
<accession>A0A090IMA5</accession>
<feature type="domain" description="Phage tail tape measure protein" evidence="4">
    <location>
        <begin position="293"/>
        <end position="488"/>
    </location>
</feature>
<dbReference type="KEGG" id="awd:AWOD_I_1462"/>
<dbReference type="GeneID" id="28541020"/>
<dbReference type="Pfam" id="PF13488">
    <property type="entry name" value="Gly-zipper_Omp"/>
    <property type="match status" value="1"/>
</dbReference>
<dbReference type="PANTHER" id="PTHR37813:SF1">
    <property type="entry name" value="FELS-2 PROPHAGE PROTEIN"/>
    <property type="match status" value="1"/>
</dbReference>
<keyword evidence="2" id="KW-0175">Coiled coil</keyword>
<feature type="domain" description="Glycine zipper" evidence="5">
    <location>
        <begin position="815"/>
        <end position="855"/>
    </location>
</feature>
<organism evidence="6 7">
    <name type="scientific">Aliivibrio wodanis</name>
    <dbReference type="NCBI Taxonomy" id="80852"/>
    <lineage>
        <taxon>Bacteria</taxon>
        <taxon>Pseudomonadati</taxon>
        <taxon>Pseudomonadota</taxon>
        <taxon>Gammaproteobacteria</taxon>
        <taxon>Vibrionales</taxon>
        <taxon>Vibrionaceae</taxon>
        <taxon>Aliivibrio</taxon>
    </lineage>
</organism>
<dbReference type="PATRIC" id="fig|80852.17.peg.1504"/>
<evidence type="ECO:0000256" key="2">
    <source>
        <dbReference type="SAM" id="Coils"/>
    </source>
</evidence>
<dbReference type="NCBIfam" id="TIGR01760">
    <property type="entry name" value="tape_meas_TP901"/>
    <property type="match status" value="1"/>
</dbReference>
<dbReference type="Proteomes" id="UP000032427">
    <property type="component" value="Chromosome 1"/>
</dbReference>
<sequence>MSEKISLVLDTVVKGTKDILSSTTATERLTAAIAEQRDEIIHVNKDLKKVNGYQSAITSMQRLRKQYQTAEADIQSLSKEQADHNKHTRQLRVEYKATEKEIETLNAQFKKASGEAVPQLKNKLDAAKNRMNALNIEMSEGKVRTSELNQAYKQASKRVTNLNDKQEKQTDKLRKLGSELKQAGVDTTRLANAQRKLEQQSKETTAAIAKQNEHLKQRKAITDRMSARSGKLSELGGEATTLAMQAAPIGASVWSAVKNESSFADVKKVVNMSAEEATQLRSWSLHTSASKEGGGLSANDINNMLAAGGQSGIKDLNELKSFVLDSAAMGVAFDMDAGQAGETLATFKAALGLDHKGAIGLAGTANYLSSNMNAKAGDIAGVMTREGASAKMAGFNVNESSALAASMLATGMNEERAATALKNISGRLTSGAAATGGQKKAFSSIGFNAEQLSASMQSDASGTLIEVLNAITDAPLEEQGALISQIFGEEAKGAVSSLAGNMGLLKEALGLANKEQSVHVESLQNEFSSRISTTENGIDSFINKITRLSVIFGNALLPALNSVLEPLGNAIMWLGDFAEANEGVTSAVAIGVTGFIALKAALMAGKAASLVFGNSIDKAKLLRHGLDRETTSSAKAARYATRQFRQLGDALYNIKDHKKGSRSGSYTGSQSGKSKRHASRRSKRRSRNPLARALNLGQRVFSSTSNKMNSARHIVSNTVTGSSSRAYSAASNVMRSNNGAVPLSLVGGGLAMMPMMSAAQDVMDIGGDVAEGAGKAGLNKLLRPLSMAISAGNIATALAEGETKEAITEGGGLLGGMGGASLGAAIGTAILPGVGTVVGGLVGSLAGDFIGESLGEWVGNKVTPIPNKLMPPEQVETKLAENKYKEEKQKAAQSLPSMQFQIVATPNMDEEKLSQLVSLKVQQALERSFQMTGLSMEDSLSVSYIDT</sequence>
<dbReference type="Pfam" id="PF10145">
    <property type="entry name" value="PhageMin_Tail"/>
    <property type="match status" value="1"/>
</dbReference>
<reference evidence="7" key="1">
    <citation type="submission" date="2014-09" db="EMBL/GenBank/DDBJ databases">
        <authorList>
            <person name="Hjerde E."/>
        </authorList>
    </citation>
    <scope>NUCLEOTIDE SEQUENCE [LARGE SCALE GENOMIC DNA]</scope>
    <source>
        <strain evidence="7">06/09/139</strain>
    </source>
</reference>